<protein>
    <submittedName>
        <fullName evidence="6">Helix-turn-helix transcriptional regulator</fullName>
    </submittedName>
</protein>
<evidence type="ECO:0000313" key="7">
    <source>
        <dbReference type="Proteomes" id="UP001487305"/>
    </source>
</evidence>
<feature type="transmembrane region" description="Helical" evidence="4">
    <location>
        <begin position="94"/>
        <end position="115"/>
    </location>
</feature>
<gene>
    <name evidence="6" type="ORF">AAA083_12905</name>
</gene>
<dbReference type="Proteomes" id="UP001487305">
    <property type="component" value="Unassembled WGS sequence"/>
</dbReference>
<dbReference type="InterPro" id="IPR000792">
    <property type="entry name" value="Tscrpt_reg_LuxR_C"/>
</dbReference>
<dbReference type="SUPFAM" id="SSF46894">
    <property type="entry name" value="C-terminal effector domain of the bipartite response regulators"/>
    <property type="match status" value="1"/>
</dbReference>
<keyword evidence="4" id="KW-0812">Transmembrane</keyword>
<feature type="transmembrane region" description="Helical" evidence="4">
    <location>
        <begin position="68"/>
        <end position="88"/>
    </location>
</feature>
<keyword evidence="2" id="KW-0238">DNA-binding</keyword>
<sequence length="463" mass="50304">MNRNARLIIGYSFFVAANSFTLREPTLMFSADLLSHEWLRAATYLPFALATIAMCFFVLRSKKDASRSLLVASVASFLVGAALLVASWALSGELFVSVLSMIVLACYCAILFTAWVNEAVRLEKNDLWIYLISSSILAALIHFLCVAFIGDASAAPAFLVLSVLSLSLLLGVSKSENAIAPTHPSWGADLRFVWQIISEKGLLILYLGALGFVSSVSRMVLWEEGIVLLSSVEMVSVVLAGVVLFFALFVIRARVNAEETILCLIPIVGLFCLGIPLASDPLHLAAFGASTTAFTTGLLLLQVVCRDYGRGDARKAVAAYCLLAGFVCVLNVLGFYALDALNSESGLSEYMASVFICLFVLLLALLVDRLPFSKTRFEEAEAETASENAAIANLAQEYGLTEREREVLELMANGRNIPAIAKILYVSESTVRTHNKHIFKKMNVHTRQECLDLVAASGTGVKR</sequence>
<organism evidence="6 7">
    <name type="scientific">Raoultibacter massiliensis</name>
    <dbReference type="NCBI Taxonomy" id="1852371"/>
    <lineage>
        <taxon>Bacteria</taxon>
        <taxon>Bacillati</taxon>
        <taxon>Actinomycetota</taxon>
        <taxon>Coriobacteriia</taxon>
        <taxon>Eggerthellales</taxon>
        <taxon>Eggerthellaceae</taxon>
        <taxon>Raoultibacter</taxon>
    </lineage>
</organism>
<comment type="caution">
    <text evidence="6">The sequence shown here is derived from an EMBL/GenBank/DDBJ whole genome shotgun (WGS) entry which is preliminary data.</text>
</comment>
<keyword evidence="3" id="KW-0804">Transcription</keyword>
<evidence type="ECO:0000256" key="2">
    <source>
        <dbReference type="ARBA" id="ARBA00023125"/>
    </source>
</evidence>
<dbReference type="PANTHER" id="PTHR44688">
    <property type="entry name" value="DNA-BINDING TRANSCRIPTIONAL ACTIVATOR DEVR_DOSR"/>
    <property type="match status" value="1"/>
</dbReference>
<feature type="transmembrane region" description="Helical" evidence="4">
    <location>
        <begin position="39"/>
        <end position="59"/>
    </location>
</feature>
<feature type="domain" description="HTH luxR-type" evidence="5">
    <location>
        <begin position="393"/>
        <end position="458"/>
    </location>
</feature>
<proteinExistence type="predicted"/>
<dbReference type="RefSeq" id="WP_349227812.1">
    <property type="nucleotide sequence ID" value="NZ_JBBNOP010000013.1"/>
</dbReference>
<reference evidence="6 7" key="1">
    <citation type="submission" date="2024-04" db="EMBL/GenBank/DDBJ databases">
        <title>Human intestinal bacterial collection.</title>
        <authorList>
            <person name="Pauvert C."/>
            <person name="Hitch T.C.A."/>
            <person name="Clavel T."/>
        </authorList>
    </citation>
    <scope>NUCLEOTIDE SEQUENCE [LARGE SCALE GENOMIC DNA]</scope>
    <source>
        <strain evidence="6 7">CLA-KB-H42</strain>
    </source>
</reference>
<feature type="transmembrane region" description="Helical" evidence="4">
    <location>
        <begin position="350"/>
        <end position="367"/>
    </location>
</feature>
<evidence type="ECO:0000313" key="6">
    <source>
        <dbReference type="EMBL" id="MEQ3363877.1"/>
    </source>
</evidence>
<feature type="transmembrane region" description="Helical" evidence="4">
    <location>
        <begin position="155"/>
        <end position="172"/>
    </location>
</feature>
<keyword evidence="4" id="KW-1133">Transmembrane helix</keyword>
<dbReference type="CDD" id="cd06170">
    <property type="entry name" value="LuxR_C_like"/>
    <property type="match status" value="1"/>
</dbReference>
<dbReference type="InterPro" id="IPR016032">
    <property type="entry name" value="Sig_transdc_resp-reg_C-effctor"/>
</dbReference>
<feature type="transmembrane region" description="Helical" evidence="4">
    <location>
        <begin position="317"/>
        <end position="338"/>
    </location>
</feature>
<dbReference type="EMBL" id="JBBNOP010000013">
    <property type="protein sequence ID" value="MEQ3363877.1"/>
    <property type="molecule type" value="Genomic_DNA"/>
</dbReference>
<dbReference type="Gene3D" id="1.10.10.10">
    <property type="entry name" value="Winged helix-like DNA-binding domain superfamily/Winged helix DNA-binding domain"/>
    <property type="match status" value="1"/>
</dbReference>
<name>A0ABV1JFL5_9ACTN</name>
<evidence type="ECO:0000259" key="5">
    <source>
        <dbReference type="PROSITE" id="PS50043"/>
    </source>
</evidence>
<dbReference type="Pfam" id="PF00196">
    <property type="entry name" value="GerE"/>
    <property type="match status" value="1"/>
</dbReference>
<dbReference type="PROSITE" id="PS50043">
    <property type="entry name" value="HTH_LUXR_2"/>
    <property type="match status" value="1"/>
</dbReference>
<feature type="transmembrane region" description="Helical" evidence="4">
    <location>
        <begin position="127"/>
        <end position="149"/>
    </location>
</feature>
<feature type="transmembrane region" description="Helical" evidence="4">
    <location>
        <begin position="201"/>
        <end position="220"/>
    </location>
</feature>
<evidence type="ECO:0000256" key="1">
    <source>
        <dbReference type="ARBA" id="ARBA00023015"/>
    </source>
</evidence>
<accession>A0ABV1JFL5</accession>
<feature type="transmembrane region" description="Helical" evidence="4">
    <location>
        <begin position="226"/>
        <end position="249"/>
    </location>
</feature>
<evidence type="ECO:0000256" key="4">
    <source>
        <dbReference type="SAM" id="Phobius"/>
    </source>
</evidence>
<dbReference type="PRINTS" id="PR00038">
    <property type="entry name" value="HTHLUXR"/>
</dbReference>
<evidence type="ECO:0000256" key="3">
    <source>
        <dbReference type="ARBA" id="ARBA00023163"/>
    </source>
</evidence>
<dbReference type="SMART" id="SM00421">
    <property type="entry name" value="HTH_LUXR"/>
    <property type="match status" value="1"/>
</dbReference>
<dbReference type="InterPro" id="IPR036388">
    <property type="entry name" value="WH-like_DNA-bd_sf"/>
</dbReference>
<dbReference type="PANTHER" id="PTHR44688:SF16">
    <property type="entry name" value="DNA-BINDING TRANSCRIPTIONAL ACTIVATOR DEVR_DOSR"/>
    <property type="match status" value="1"/>
</dbReference>
<keyword evidence="4" id="KW-0472">Membrane</keyword>
<keyword evidence="1" id="KW-0805">Transcription regulation</keyword>
<keyword evidence="7" id="KW-1185">Reference proteome</keyword>
<feature type="transmembrane region" description="Helical" evidence="4">
    <location>
        <begin position="261"/>
        <end position="278"/>
    </location>
</feature>
<feature type="transmembrane region" description="Helical" evidence="4">
    <location>
        <begin position="284"/>
        <end position="305"/>
    </location>
</feature>